<keyword evidence="3" id="KW-0597">Phosphoprotein</keyword>
<protein>
    <recommendedName>
        <fullName evidence="2">histidine kinase</fullName>
        <ecNumber evidence="2">2.7.13.3</ecNumber>
    </recommendedName>
</protein>
<organism evidence="8 9">
    <name type="scientific">Reinekea forsetii</name>
    <dbReference type="NCBI Taxonomy" id="1336806"/>
    <lineage>
        <taxon>Bacteria</taxon>
        <taxon>Pseudomonadati</taxon>
        <taxon>Pseudomonadota</taxon>
        <taxon>Gammaproteobacteria</taxon>
        <taxon>Oceanospirillales</taxon>
        <taxon>Saccharospirillaceae</taxon>
        <taxon>Reinekea</taxon>
    </lineage>
</organism>
<accession>A0A2K8KUE0</accession>
<evidence type="ECO:0000259" key="7">
    <source>
        <dbReference type="PROSITE" id="PS50109"/>
    </source>
</evidence>
<dbReference type="EC" id="2.7.13.3" evidence="2"/>
<gene>
    <name evidence="8" type="ORF">REIFOR_03113</name>
</gene>
<comment type="catalytic activity">
    <reaction evidence="1">
        <text>ATP + protein L-histidine = ADP + protein N-phospho-L-histidine.</text>
        <dbReference type="EC" id="2.7.13.3"/>
    </reaction>
</comment>
<dbReference type="Pfam" id="PF02518">
    <property type="entry name" value="HATPase_c"/>
    <property type="match status" value="1"/>
</dbReference>
<dbReference type="Proteomes" id="UP000229757">
    <property type="component" value="Chromosome"/>
</dbReference>
<dbReference type="SMART" id="SM00387">
    <property type="entry name" value="HATPase_c"/>
    <property type="match status" value="1"/>
</dbReference>
<dbReference type="Gene3D" id="3.30.450.40">
    <property type="match status" value="1"/>
</dbReference>
<dbReference type="GO" id="GO:0005524">
    <property type="term" value="F:ATP binding"/>
    <property type="evidence" value="ECO:0007669"/>
    <property type="project" value="UniProtKB-KW"/>
</dbReference>
<dbReference type="InterPro" id="IPR029016">
    <property type="entry name" value="GAF-like_dom_sf"/>
</dbReference>
<evidence type="ECO:0000256" key="4">
    <source>
        <dbReference type="ARBA" id="ARBA00022679"/>
    </source>
</evidence>
<dbReference type="GO" id="GO:0000160">
    <property type="term" value="P:phosphorelay signal transduction system"/>
    <property type="evidence" value="ECO:0007669"/>
    <property type="project" value="UniProtKB-KW"/>
</dbReference>
<dbReference type="AlphaFoldDB" id="A0A2K8KUE0"/>
<evidence type="ECO:0000256" key="6">
    <source>
        <dbReference type="ARBA" id="ARBA00023012"/>
    </source>
</evidence>
<keyword evidence="8" id="KW-0067">ATP-binding</keyword>
<name>A0A2K8KUE0_9GAMM</name>
<keyword evidence="5" id="KW-0418">Kinase</keyword>
<keyword evidence="8" id="KW-0547">Nucleotide-binding</keyword>
<keyword evidence="4" id="KW-0808">Transferase</keyword>
<evidence type="ECO:0000313" key="9">
    <source>
        <dbReference type="Proteomes" id="UP000229757"/>
    </source>
</evidence>
<dbReference type="InterPro" id="IPR036890">
    <property type="entry name" value="HATPase_C_sf"/>
</dbReference>
<evidence type="ECO:0000256" key="3">
    <source>
        <dbReference type="ARBA" id="ARBA00022553"/>
    </source>
</evidence>
<dbReference type="SUPFAM" id="SSF55781">
    <property type="entry name" value="GAF domain-like"/>
    <property type="match status" value="1"/>
</dbReference>
<keyword evidence="9" id="KW-1185">Reference proteome</keyword>
<reference evidence="8 9" key="1">
    <citation type="journal article" date="2017" name="Environ. Microbiol.">
        <title>Genomic and physiological analyses of 'Reinekea forsetii' reveal a versatile opportunistic lifestyle during spring algae blooms.</title>
        <authorList>
            <person name="Avci B."/>
            <person name="Hahnke R.L."/>
            <person name="Chafee M."/>
            <person name="Fischer T."/>
            <person name="Gruber-Vodicka H."/>
            <person name="Tegetmeyer H.E."/>
            <person name="Harder J."/>
            <person name="Fuchs B.M."/>
            <person name="Amann R.I."/>
            <person name="Teeling H."/>
        </authorList>
    </citation>
    <scope>NUCLEOTIDE SEQUENCE [LARGE SCALE GENOMIC DNA]</scope>
    <source>
        <strain evidence="8 9">Hel1_31_D35</strain>
    </source>
</reference>
<dbReference type="SUPFAM" id="SSF55874">
    <property type="entry name" value="ATPase domain of HSP90 chaperone/DNA topoisomerase II/histidine kinase"/>
    <property type="match status" value="1"/>
</dbReference>
<dbReference type="KEGG" id="rfo:REIFOR_03113"/>
<dbReference type="InterPro" id="IPR003594">
    <property type="entry name" value="HATPase_dom"/>
</dbReference>
<dbReference type="GO" id="GO:0004673">
    <property type="term" value="F:protein histidine kinase activity"/>
    <property type="evidence" value="ECO:0007669"/>
    <property type="project" value="UniProtKB-EC"/>
</dbReference>
<evidence type="ECO:0000313" key="8">
    <source>
        <dbReference type="EMBL" id="ATX78232.1"/>
    </source>
</evidence>
<dbReference type="PROSITE" id="PS50109">
    <property type="entry name" value="HIS_KIN"/>
    <property type="match status" value="1"/>
</dbReference>
<dbReference type="PANTHER" id="PTHR44936">
    <property type="entry name" value="SENSOR PROTEIN CREC"/>
    <property type="match status" value="1"/>
</dbReference>
<dbReference type="PANTHER" id="PTHR44936:SF9">
    <property type="entry name" value="SENSOR PROTEIN CREC"/>
    <property type="match status" value="1"/>
</dbReference>
<dbReference type="OrthoDB" id="9760752at2"/>
<dbReference type="Gene3D" id="3.30.565.10">
    <property type="entry name" value="Histidine kinase-like ATPase, C-terminal domain"/>
    <property type="match status" value="1"/>
</dbReference>
<dbReference type="RefSeq" id="WP_100258436.1">
    <property type="nucleotide sequence ID" value="NZ_CP011797.1"/>
</dbReference>
<sequence>MSSLEHLNTAFEKLACAENLDDLLRRAVMALQDPLGFDRAGILLYDSTRHQQVGTWGTDAQGQVRNERGFYAPVSADQIVHPEAERIRYCDNVMLQDLGAAVATGWQLQAAIFSGDSLLGWIYVDNLVSQLPIAADQCAMARTYANVLGQLVRRNQTEDTLIEGQMVSNRKMVLLAEQLAGLVPMSARSIGNLINFMALLSTDQFSGENQALLSSARKSADQLARIYRHFEERVHDATDSDCQNLPASVVQAYWQRQFTDLFGTSSHQLEVTADDAQAIIGLPLILFTQLVKELVTNALIHGLEACSAGRTLVRLKQTTKVLIVTVEDSGPGLDQDQYVEVLKLFVTSKPYEYLGSGLSVVQHYVERWFNGQLDLGPSQLGGLCCTLTIPIPIPVTAPVP</sequence>
<evidence type="ECO:0000256" key="5">
    <source>
        <dbReference type="ARBA" id="ARBA00022777"/>
    </source>
</evidence>
<dbReference type="InterPro" id="IPR005467">
    <property type="entry name" value="His_kinase_dom"/>
</dbReference>
<evidence type="ECO:0000256" key="1">
    <source>
        <dbReference type="ARBA" id="ARBA00000085"/>
    </source>
</evidence>
<evidence type="ECO:0000256" key="2">
    <source>
        <dbReference type="ARBA" id="ARBA00012438"/>
    </source>
</evidence>
<dbReference type="EMBL" id="CP011797">
    <property type="protein sequence ID" value="ATX78232.1"/>
    <property type="molecule type" value="Genomic_DNA"/>
</dbReference>
<keyword evidence="6" id="KW-0902">Two-component regulatory system</keyword>
<proteinExistence type="predicted"/>
<feature type="domain" description="Histidine kinase" evidence="7">
    <location>
        <begin position="287"/>
        <end position="393"/>
    </location>
</feature>
<dbReference type="InterPro" id="IPR050980">
    <property type="entry name" value="2C_sensor_his_kinase"/>
</dbReference>